<sequence length="263" mass="30099">MMEQTNFNHIDSDNFVLQDYLDRIHFTGDINLSIDGIRKLMQHQLYSVPFENLDVQAGKSVSLLVNDIVHKIVGQNRGGYCYEVNGIFALVLQEIGIPYRFVAARPLVNTIENAKTHMALIALIENEEYLIDLGFGGSGIREPLQLNNNESEVQQGLETFSLVKIERGEYLLRVKLNKEWKNLYSFDLSYQRWIDFKPANHFNSTHSDSVFTQSTITVLQTPLGKKILFGNSFKSIENGIAKEYLFEAEKLESILLSEFNLKI</sequence>
<dbReference type="InterPro" id="IPR001447">
    <property type="entry name" value="Arylamine_N-AcTrfase"/>
</dbReference>
<evidence type="ECO:0000256" key="1">
    <source>
        <dbReference type="ARBA" id="ARBA00006547"/>
    </source>
</evidence>
<reference evidence="3" key="1">
    <citation type="submission" date="2021-11" db="EMBL/GenBank/DDBJ databases">
        <title>Description of novel Flavobacterium species.</title>
        <authorList>
            <person name="Saticioglu I.B."/>
            <person name="Ay H."/>
            <person name="Altun S."/>
            <person name="Duman M."/>
        </authorList>
    </citation>
    <scope>NUCLEOTIDE SEQUENCE</scope>
    <source>
        <strain evidence="3">F-65</strain>
    </source>
</reference>
<gene>
    <name evidence="3" type="ORF">LNQ49_11210</name>
</gene>
<dbReference type="Pfam" id="PF00797">
    <property type="entry name" value="Acetyltransf_2"/>
    <property type="match status" value="1"/>
</dbReference>
<name>A0ABS8MTQ3_9FLAO</name>
<dbReference type="PRINTS" id="PR01543">
    <property type="entry name" value="ANATRNSFRASE"/>
</dbReference>
<protein>
    <submittedName>
        <fullName evidence="3">Arylamine N-acetyltransferase</fullName>
    </submittedName>
</protein>
<proteinExistence type="inferred from homology"/>
<accession>A0ABS8MTQ3</accession>
<dbReference type="RefSeq" id="WP_229988909.1">
    <property type="nucleotide sequence ID" value="NZ_JAJJMO010000001.1"/>
</dbReference>
<dbReference type="Proteomes" id="UP001430919">
    <property type="component" value="Unassembled WGS sequence"/>
</dbReference>
<dbReference type="Gene3D" id="2.40.128.150">
    <property type="entry name" value="Cysteine proteinases"/>
    <property type="match status" value="1"/>
</dbReference>
<dbReference type="Gene3D" id="3.30.2140.10">
    <property type="entry name" value="Arylamine N-acetyltransferase"/>
    <property type="match status" value="1"/>
</dbReference>
<dbReference type="EMBL" id="JAJJMO010000001">
    <property type="protein sequence ID" value="MCC9072149.1"/>
    <property type="molecule type" value="Genomic_DNA"/>
</dbReference>
<dbReference type="InterPro" id="IPR038765">
    <property type="entry name" value="Papain-like_cys_pep_sf"/>
</dbReference>
<dbReference type="PANTHER" id="PTHR11786">
    <property type="entry name" value="N-HYDROXYARYLAMINE O-ACETYLTRANSFERASE"/>
    <property type="match status" value="1"/>
</dbReference>
<dbReference type="PANTHER" id="PTHR11786:SF0">
    <property type="entry name" value="ARYLAMINE N-ACETYLTRANSFERASE 4-RELATED"/>
    <property type="match status" value="1"/>
</dbReference>
<organism evidence="3 4">
    <name type="scientific">Flavobacterium pisciphilum</name>
    <dbReference type="NCBI Taxonomy" id="2893755"/>
    <lineage>
        <taxon>Bacteria</taxon>
        <taxon>Pseudomonadati</taxon>
        <taxon>Bacteroidota</taxon>
        <taxon>Flavobacteriia</taxon>
        <taxon>Flavobacteriales</taxon>
        <taxon>Flavobacteriaceae</taxon>
        <taxon>Flavobacterium</taxon>
    </lineage>
</organism>
<evidence type="ECO:0000313" key="3">
    <source>
        <dbReference type="EMBL" id="MCC9072149.1"/>
    </source>
</evidence>
<comment type="similarity">
    <text evidence="1 2">Belongs to the arylamine N-acetyltransferase family.</text>
</comment>
<evidence type="ECO:0000256" key="2">
    <source>
        <dbReference type="RuleBase" id="RU003452"/>
    </source>
</evidence>
<evidence type="ECO:0000313" key="4">
    <source>
        <dbReference type="Proteomes" id="UP001430919"/>
    </source>
</evidence>
<dbReference type="SUPFAM" id="SSF54001">
    <property type="entry name" value="Cysteine proteinases"/>
    <property type="match status" value="1"/>
</dbReference>
<keyword evidence="4" id="KW-1185">Reference proteome</keyword>
<comment type="caution">
    <text evidence="3">The sequence shown here is derived from an EMBL/GenBank/DDBJ whole genome shotgun (WGS) entry which is preliminary data.</text>
</comment>